<evidence type="ECO:0000259" key="10">
    <source>
        <dbReference type="PROSITE" id="PS50262"/>
    </source>
</evidence>
<evidence type="ECO:0000256" key="4">
    <source>
        <dbReference type="ARBA" id="ARBA00022989"/>
    </source>
</evidence>
<dbReference type="EMBL" id="MTYJ01000070">
    <property type="protein sequence ID" value="OQV16770.1"/>
    <property type="molecule type" value="Genomic_DNA"/>
</dbReference>
<dbReference type="GO" id="GO:0007218">
    <property type="term" value="P:neuropeptide signaling pathway"/>
    <property type="evidence" value="ECO:0007669"/>
    <property type="project" value="TreeGrafter"/>
</dbReference>
<dbReference type="GO" id="GO:0005886">
    <property type="term" value="C:plasma membrane"/>
    <property type="evidence" value="ECO:0007669"/>
    <property type="project" value="UniProtKB-SubCell"/>
</dbReference>
<keyword evidence="8" id="KW-0807">Transducer</keyword>
<dbReference type="Pfam" id="PF00001">
    <property type="entry name" value="7tm_1"/>
    <property type="match status" value="1"/>
</dbReference>
<dbReference type="SUPFAM" id="SSF81321">
    <property type="entry name" value="Family A G protein-coupled receptor-like"/>
    <property type="match status" value="1"/>
</dbReference>
<dbReference type="GO" id="GO:0043005">
    <property type="term" value="C:neuron projection"/>
    <property type="evidence" value="ECO:0007669"/>
    <property type="project" value="TreeGrafter"/>
</dbReference>
<dbReference type="GO" id="GO:0004930">
    <property type="term" value="F:G protein-coupled receptor activity"/>
    <property type="evidence" value="ECO:0007669"/>
    <property type="project" value="UniProtKB-KW"/>
</dbReference>
<protein>
    <recommendedName>
        <fullName evidence="10">G-protein coupled receptors family 1 profile domain-containing protein</fullName>
    </recommendedName>
</protein>
<evidence type="ECO:0000256" key="1">
    <source>
        <dbReference type="ARBA" id="ARBA00004651"/>
    </source>
</evidence>
<dbReference type="PANTHER" id="PTHR24229:SF40">
    <property type="entry name" value="ALLATOSTATIN C RECEPTOR 1-RELATED"/>
    <property type="match status" value="1"/>
</dbReference>
<evidence type="ECO:0000256" key="5">
    <source>
        <dbReference type="ARBA" id="ARBA00023040"/>
    </source>
</evidence>
<dbReference type="AlphaFoldDB" id="A0A1W0WNH3"/>
<keyword evidence="12" id="KW-1185">Reference proteome</keyword>
<dbReference type="PANTHER" id="PTHR24229">
    <property type="entry name" value="NEUROPEPTIDES RECEPTOR"/>
    <property type="match status" value="1"/>
</dbReference>
<gene>
    <name evidence="11" type="ORF">BV898_09126</name>
</gene>
<comment type="subcellular location">
    <subcellularLocation>
        <location evidence="1">Cell membrane</location>
        <topology evidence="1">Multi-pass membrane protein</topology>
    </subcellularLocation>
</comment>
<sequence>MWNRTFSPRIIEQNLTSSSPEFFDSWAVLAGFGVILLAGILAGVYDICTLRRQEEWGHFHVYLLAITIVDLIAIVLDYPGFVIVSVIHTSEPWPFGAVACFIWQYIDWVTQPINVLLTVGLLVEQFQSSRAKKAAQSQKRSHVNICLIFSAIWAVSTLICLPALILLRSSAEDLGKTCSINHYDFSYWLISYFIAGLIVPFLLIAVYLTHSLISTVKERRSILSSQKRHFCVTLSTVSSQVEFVQTETALEGPTEMGTTSPEKCRQKRVASTMAVLVLVCYGPWSLCGLLGFWLTALQSHTVLVPLYWLIMLFPIVHPLAIYVCHWTCRWQAMEGIVRLCLTVHPFSIH</sequence>
<keyword evidence="7" id="KW-0675">Receptor</keyword>
<keyword evidence="4 9" id="KW-1133">Transmembrane helix</keyword>
<dbReference type="Gene3D" id="1.20.1070.10">
    <property type="entry name" value="Rhodopsin 7-helix transmembrane proteins"/>
    <property type="match status" value="1"/>
</dbReference>
<dbReference type="Proteomes" id="UP000192578">
    <property type="component" value="Unassembled WGS sequence"/>
</dbReference>
<feature type="transmembrane region" description="Helical" evidence="9">
    <location>
        <begin position="101"/>
        <end position="123"/>
    </location>
</feature>
<evidence type="ECO:0000313" key="12">
    <source>
        <dbReference type="Proteomes" id="UP000192578"/>
    </source>
</evidence>
<accession>A0A1W0WNH3</accession>
<evidence type="ECO:0000256" key="6">
    <source>
        <dbReference type="ARBA" id="ARBA00023136"/>
    </source>
</evidence>
<feature type="domain" description="G-protein coupled receptors family 1 profile" evidence="10">
    <location>
        <begin position="39"/>
        <end position="321"/>
    </location>
</feature>
<feature type="transmembrane region" description="Helical" evidence="9">
    <location>
        <begin position="26"/>
        <end position="47"/>
    </location>
</feature>
<organism evidence="11 12">
    <name type="scientific">Hypsibius exemplaris</name>
    <name type="common">Freshwater tardigrade</name>
    <dbReference type="NCBI Taxonomy" id="2072580"/>
    <lineage>
        <taxon>Eukaryota</taxon>
        <taxon>Metazoa</taxon>
        <taxon>Ecdysozoa</taxon>
        <taxon>Tardigrada</taxon>
        <taxon>Eutardigrada</taxon>
        <taxon>Parachela</taxon>
        <taxon>Hypsibioidea</taxon>
        <taxon>Hypsibiidae</taxon>
        <taxon>Hypsibius</taxon>
    </lineage>
</organism>
<dbReference type="InterPro" id="IPR000276">
    <property type="entry name" value="GPCR_Rhodpsn"/>
</dbReference>
<feature type="transmembrane region" description="Helical" evidence="9">
    <location>
        <begin position="187"/>
        <end position="210"/>
    </location>
</feature>
<feature type="transmembrane region" description="Helical" evidence="9">
    <location>
        <begin position="273"/>
        <end position="294"/>
    </location>
</feature>
<keyword evidence="6 9" id="KW-0472">Membrane</keyword>
<comment type="caution">
    <text evidence="11">The sequence shown here is derived from an EMBL/GenBank/DDBJ whole genome shotgun (WGS) entry which is preliminary data.</text>
</comment>
<evidence type="ECO:0000256" key="9">
    <source>
        <dbReference type="SAM" id="Phobius"/>
    </source>
</evidence>
<evidence type="ECO:0000256" key="3">
    <source>
        <dbReference type="ARBA" id="ARBA00022692"/>
    </source>
</evidence>
<feature type="transmembrane region" description="Helical" evidence="9">
    <location>
        <begin position="143"/>
        <end position="167"/>
    </location>
</feature>
<proteinExistence type="predicted"/>
<evidence type="ECO:0000313" key="11">
    <source>
        <dbReference type="EMBL" id="OQV16770.1"/>
    </source>
</evidence>
<evidence type="ECO:0000256" key="8">
    <source>
        <dbReference type="ARBA" id="ARBA00023224"/>
    </source>
</evidence>
<dbReference type="PROSITE" id="PS50262">
    <property type="entry name" value="G_PROTEIN_RECEP_F1_2"/>
    <property type="match status" value="1"/>
</dbReference>
<dbReference type="InterPro" id="IPR017452">
    <property type="entry name" value="GPCR_Rhodpsn_7TM"/>
</dbReference>
<keyword evidence="2" id="KW-1003">Cell membrane</keyword>
<evidence type="ECO:0000256" key="7">
    <source>
        <dbReference type="ARBA" id="ARBA00023170"/>
    </source>
</evidence>
<feature type="transmembrane region" description="Helical" evidence="9">
    <location>
        <begin position="306"/>
        <end position="328"/>
    </location>
</feature>
<feature type="transmembrane region" description="Helical" evidence="9">
    <location>
        <begin position="59"/>
        <end position="81"/>
    </location>
</feature>
<evidence type="ECO:0000256" key="2">
    <source>
        <dbReference type="ARBA" id="ARBA00022475"/>
    </source>
</evidence>
<dbReference type="GO" id="GO:0042923">
    <property type="term" value="F:neuropeptide binding"/>
    <property type="evidence" value="ECO:0007669"/>
    <property type="project" value="TreeGrafter"/>
</dbReference>
<name>A0A1W0WNH3_HYPEX</name>
<keyword evidence="3 9" id="KW-0812">Transmembrane</keyword>
<keyword evidence="5" id="KW-0297">G-protein coupled receptor</keyword>
<reference evidence="12" key="1">
    <citation type="submission" date="2017-01" db="EMBL/GenBank/DDBJ databases">
        <title>Comparative genomics of anhydrobiosis in the tardigrade Hypsibius dujardini.</title>
        <authorList>
            <person name="Yoshida Y."/>
            <person name="Koutsovoulos G."/>
            <person name="Laetsch D."/>
            <person name="Stevens L."/>
            <person name="Kumar S."/>
            <person name="Horikawa D."/>
            <person name="Ishino K."/>
            <person name="Komine S."/>
            <person name="Tomita M."/>
            <person name="Blaxter M."/>
            <person name="Arakawa K."/>
        </authorList>
    </citation>
    <scope>NUCLEOTIDE SEQUENCE [LARGE SCALE GENOMIC DNA]</scope>
    <source>
        <strain evidence="12">Z151</strain>
    </source>
</reference>
<dbReference type="CDD" id="cd00637">
    <property type="entry name" value="7tm_classA_rhodopsin-like"/>
    <property type="match status" value="1"/>
</dbReference>